<keyword evidence="4" id="KW-1185">Reference proteome</keyword>
<evidence type="ECO:0000313" key="4">
    <source>
        <dbReference type="Proteomes" id="UP000256304"/>
    </source>
</evidence>
<evidence type="ECO:0000313" key="3">
    <source>
        <dbReference type="EMBL" id="REE86198.1"/>
    </source>
</evidence>
<reference evidence="3 4" key="1">
    <citation type="submission" date="2018-08" db="EMBL/GenBank/DDBJ databases">
        <title>Genomic Encyclopedia of Type Strains, Phase III (KMG-III): the genomes of soil and plant-associated and newly described type strains.</title>
        <authorList>
            <person name="Whitman W."/>
        </authorList>
    </citation>
    <scope>NUCLEOTIDE SEQUENCE [LARGE SCALE GENOMIC DNA]</scope>
    <source>
        <strain evidence="3 4">CGMCC 1.10966</strain>
    </source>
</reference>
<proteinExistence type="predicted"/>
<feature type="domain" description="D-apionate lactonase TIM barrel" evidence="2">
    <location>
        <begin position="282"/>
        <end position="557"/>
    </location>
</feature>
<name>A0A3D9S7T1_9BACL</name>
<protein>
    <submittedName>
        <fullName evidence="3">Uncharacterized protein</fullName>
    </submittedName>
</protein>
<feature type="domain" description="D-apionate lactonase N-terminal" evidence="1">
    <location>
        <begin position="14"/>
        <end position="236"/>
    </location>
</feature>
<evidence type="ECO:0000259" key="1">
    <source>
        <dbReference type="Pfam" id="PF25837"/>
    </source>
</evidence>
<dbReference type="Proteomes" id="UP000256304">
    <property type="component" value="Unassembled WGS sequence"/>
</dbReference>
<dbReference type="InterPro" id="IPR058787">
    <property type="entry name" value="ApnL_M"/>
</dbReference>
<evidence type="ECO:0000259" key="2">
    <source>
        <dbReference type="Pfam" id="PF25838"/>
    </source>
</evidence>
<accession>A0A3D9S7T1</accession>
<dbReference type="EMBL" id="QTTN01000011">
    <property type="protein sequence ID" value="REE86198.1"/>
    <property type="molecule type" value="Genomic_DNA"/>
</dbReference>
<dbReference type="RefSeq" id="WP_116189211.1">
    <property type="nucleotide sequence ID" value="NZ_QTTN01000011.1"/>
</dbReference>
<dbReference type="Pfam" id="PF25838">
    <property type="entry name" value="Apionate_lact_M"/>
    <property type="match status" value="1"/>
</dbReference>
<dbReference type="AlphaFoldDB" id="A0A3D9S7T1"/>
<sequence length="671" mass="72528">MVSRSFERDVRQLRYGTAEAMPERKRLQAGPLTAVLEDGGLRYIRYRGQEIVRGIYAAVRDQNWGTIKPVFRHYQVTRRGDSFEVAFVAEHRQGEIEFEWKGSIVGSADGTITYTFDGVAGSSFLRNRIGFCVLHPSSLAGCPVEVETADGSIVAGTFPERISPDQPFLDMTAIRCKIGEELAAELRFTGELFEMEDQRNWTDASFKTYCTPLRIPYPVEIASGQRVHQQIALRLVGDVPQINDDAAGDGAIMAKAVAVADDTAEAVTVELGGDVVGHVPGIGLSVTPGHLHDDAEIEALRQLRLTYLRALLKLENGWEQKLACAANAAIKLGVGLELEVLVSVADEELLRDVRLKALVEAIVGCGAIVDAVFVYEDSCIVSSEALLVKLRRLRDEAGLQFRVGGGTRAYFAELNRAELPLAEMDAAMYTINPQVHAFDTASLAETVSAQGDTVRSARALMPGLPLSIGPITFKPRMNPVASSEEGRRKAEDRANHVDARQWSLFGAGWTLGSIHHLAKAGAERACYYETVGPLGVMREGAASAFPLYHVLTAIGEVSHGAAELLECRVSDSLSCEAASVRGHDGRATLLLANYRNVAVSLRVTTAGSLGFAPSRLRVLDERSLAVRGGSAPADLSADAALRLEERPLPQPAAADGVLELLLQPFAFAVLD</sequence>
<dbReference type="OrthoDB" id="931854at2"/>
<gene>
    <name evidence="3" type="ORF">A8990_11195</name>
</gene>
<dbReference type="Pfam" id="PF25837">
    <property type="entry name" value="Apionate_lact_N"/>
    <property type="match status" value="1"/>
</dbReference>
<comment type="caution">
    <text evidence="3">The sequence shown here is derived from an EMBL/GenBank/DDBJ whole genome shotgun (WGS) entry which is preliminary data.</text>
</comment>
<organism evidence="3 4">
    <name type="scientific">Paenibacillus taihuensis</name>
    <dbReference type="NCBI Taxonomy" id="1156355"/>
    <lineage>
        <taxon>Bacteria</taxon>
        <taxon>Bacillati</taxon>
        <taxon>Bacillota</taxon>
        <taxon>Bacilli</taxon>
        <taxon>Bacillales</taxon>
        <taxon>Paenibacillaceae</taxon>
        <taxon>Paenibacillus</taxon>
    </lineage>
</organism>
<dbReference type="InterPro" id="IPR058788">
    <property type="entry name" value="ApnL_N"/>
</dbReference>